<gene>
    <name evidence="1" type="ORF">GCM10011375_32720</name>
</gene>
<accession>A0ACB5PV45</accession>
<evidence type="ECO:0000313" key="2">
    <source>
        <dbReference type="Proteomes" id="UP000605392"/>
    </source>
</evidence>
<organism evidence="1 2">
    <name type="scientific">Hymenobacter qilianensis</name>
    <dbReference type="NCBI Taxonomy" id="1385715"/>
    <lineage>
        <taxon>Bacteria</taxon>
        <taxon>Pseudomonadati</taxon>
        <taxon>Bacteroidota</taxon>
        <taxon>Cytophagia</taxon>
        <taxon>Cytophagales</taxon>
        <taxon>Hymenobacteraceae</taxon>
        <taxon>Hymenobacter</taxon>
    </lineage>
</organism>
<dbReference type="EMBL" id="BMFN01000003">
    <property type="protein sequence ID" value="GGF75087.1"/>
    <property type="molecule type" value="Genomic_DNA"/>
</dbReference>
<protein>
    <submittedName>
        <fullName evidence="1">Uncharacterized protein</fullName>
    </submittedName>
</protein>
<comment type="caution">
    <text evidence="1">The sequence shown here is derived from an EMBL/GenBank/DDBJ whole genome shotgun (WGS) entry which is preliminary data.</text>
</comment>
<sequence length="81" mass="9028">MTEKQKFYRLFSEVCELLPTGAINSAITAGYNANAVHLIHVRQGRTINLPHLVALIQYGLPEFNIPVDLLPEIDLQRGGVK</sequence>
<dbReference type="Proteomes" id="UP000605392">
    <property type="component" value="Unassembled WGS sequence"/>
</dbReference>
<reference evidence="1 2" key="1">
    <citation type="journal article" date="2019" name="Int. J. Syst. Evol. Microbiol.">
        <title>The Global Catalogue of Microorganisms (GCM) 10K type strain sequencing project: providing services to taxonomists for standard genome sequencing and annotation.</title>
        <authorList>
            <consortium name="The Broad Institute Genomics Platform"/>
            <consortium name="The Broad Institute Genome Sequencing Center for Infectious Disease"/>
            <person name="Wu L."/>
            <person name="Ma J."/>
        </authorList>
    </citation>
    <scope>NUCLEOTIDE SEQUENCE [LARGE SCALE GENOMIC DNA]</scope>
    <source>
        <strain evidence="1 2">CGMCC 1.12720</strain>
    </source>
</reference>
<keyword evidence="2" id="KW-1185">Reference proteome</keyword>
<proteinExistence type="predicted"/>
<name>A0ACB5PV45_9BACT</name>
<evidence type="ECO:0000313" key="1">
    <source>
        <dbReference type="EMBL" id="GGF75087.1"/>
    </source>
</evidence>